<protein>
    <submittedName>
        <fullName evidence="1">Motility quorum-sensing regulator/GCU-specific mRNA interferase toxin</fullName>
    </submittedName>
</protein>
<proteinExistence type="predicted"/>
<dbReference type="OrthoDB" id="8611934at2"/>
<dbReference type="InterPro" id="IPR038493">
    <property type="entry name" value="MqsR_sf"/>
</dbReference>
<dbReference type="GO" id="GO:0009372">
    <property type="term" value="P:quorum sensing"/>
    <property type="evidence" value="ECO:0007669"/>
    <property type="project" value="InterPro"/>
</dbReference>
<dbReference type="CDD" id="cd12869">
    <property type="entry name" value="MqsR"/>
    <property type="match status" value="1"/>
</dbReference>
<dbReference type="RefSeq" id="WP_121239800.1">
    <property type="nucleotide sequence ID" value="NZ_BHVV01000001.1"/>
</dbReference>
<reference evidence="1 2" key="1">
    <citation type="submission" date="2018-10" db="EMBL/GenBank/DDBJ databases">
        <title>Genomic Encyclopedia of Type Strains, Phase IV (KMG-IV): sequencing the most valuable type-strain genomes for metagenomic binning, comparative biology and taxonomic classification.</title>
        <authorList>
            <person name="Goeker M."/>
        </authorList>
    </citation>
    <scope>NUCLEOTIDE SEQUENCE [LARGE SCALE GENOMIC DNA]</scope>
    <source>
        <strain evidence="1 2">DSM 26916</strain>
    </source>
</reference>
<comment type="caution">
    <text evidence="1">The sequence shown here is derived from an EMBL/GenBank/DDBJ whole genome shotgun (WGS) entry which is preliminary data.</text>
</comment>
<dbReference type="GO" id="GO:0044010">
    <property type="term" value="P:single-species biofilm formation"/>
    <property type="evidence" value="ECO:0007669"/>
    <property type="project" value="InterPro"/>
</dbReference>
<organism evidence="1 2">
    <name type="scientific">Sulfurisoma sediminicola</name>
    <dbReference type="NCBI Taxonomy" id="1381557"/>
    <lineage>
        <taxon>Bacteria</taxon>
        <taxon>Pseudomonadati</taxon>
        <taxon>Pseudomonadota</taxon>
        <taxon>Betaproteobacteria</taxon>
        <taxon>Nitrosomonadales</taxon>
        <taxon>Sterolibacteriaceae</taxon>
        <taxon>Sulfurisoma</taxon>
    </lineage>
</organism>
<keyword evidence="2" id="KW-1185">Reference proteome</keyword>
<dbReference type="InterPro" id="IPR031451">
    <property type="entry name" value="MqsR_toxin"/>
</dbReference>
<name>A0A497XIW9_9PROT</name>
<dbReference type="Pfam" id="PF15723">
    <property type="entry name" value="MqsR_toxin"/>
    <property type="match status" value="1"/>
</dbReference>
<dbReference type="Gene3D" id="3.30.2310.40">
    <property type="match status" value="1"/>
</dbReference>
<sequence>MEKRKPHYDLAAVKLAVRQRGADAFTATALVGAQAMGLDSASAIGVVCTMTRADFYKSMTTHAASQLWQDVYHRTVPNGKVAYVKVTLRADGSIVIQFKEK</sequence>
<evidence type="ECO:0000313" key="1">
    <source>
        <dbReference type="EMBL" id="RLJ67843.1"/>
    </source>
</evidence>
<gene>
    <name evidence="1" type="ORF">DFR35_0393</name>
</gene>
<dbReference type="Proteomes" id="UP000268908">
    <property type="component" value="Unassembled WGS sequence"/>
</dbReference>
<dbReference type="EMBL" id="RCCI01000004">
    <property type="protein sequence ID" value="RLJ67843.1"/>
    <property type="molecule type" value="Genomic_DNA"/>
</dbReference>
<dbReference type="GO" id="GO:0017148">
    <property type="term" value="P:negative regulation of translation"/>
    <property type="evidence" value="ECO:0007669"/>
    <property type="project" value="InterPro"/>
</dbReference>
<accession>A0A497XIW9</accession>
<dbReference type="AlphaFoldDB" id="A0A497XIW9"/>
<evidence type="ECO:0000313" key="2">
    <source>
        <dbReference type="Proteomes" id="UP000268908"/>
    </source>
</evidence>